<dbReference type="Pfam" id="PF01075">
    <property type="entry name" value="Glyco_transf_9"/>
    <property type="match status" value="1"/>
</dbReference>
<dbReference type="EMBL" id="FSRU01000001">
    <property type="protein sequence ID" value="SIO44153.1"/>
    <property type="molecule type" value="Genomic_DNA"/>
</dbReference>
<evidence type="ECO:0000313" key="4">
    <source>
        <dbReference type="EMBL" id="SIO44153.1"/>
    </source>
</evidence>
<evidence type="ECO:0000259" key="3">
    <source>
        <dbReference type="Pfam" id="PF21129"/>
    </source>
</evidence>
<dbReference type="GO" id="GO:0005829">
    <property type="term" value="C:cytosol"/>
    <property type="evidence" value="ECO:0007669"/>
    <property type="project" value="TreeGrafter"/>
</dbReference>
<dbReference type="InterPro" id="IPR030929">
    <property type="entry name" value="Aah/TibC-like"/>
</dbReference>
<dbReference type="GO" id="GO:0008713">
    <property type="term" value="F:ADP-heptose-lipopolysaccharide heptosyltransferase activity"/>
    <property type="evidence" value="ECO:0007669"/>
    <property type="project" value="TreeGrafter"/>
</dbReference>
<dbReference type="InterPro" id="IPR049327">
    <property type="entry name" value="TibC/BAHTCr-like_N"/>
</dbReference>
<dbReference type="PANTHER" id="PTHR30160">
    <property type="entry name" value="TETRAACYLDISACCHARIDE 4'-KINASE-RELATED"/>
    <property type="match status" value="1"/>
</dbReference>
<dbReference type="NCBIfam" id="TIGR04414">
    <property type="entry name" value="hepto_Aah_TibC"/>
    <property type="match status" value="1"/>
</dbReference>
<dbReference type="GO" id="GO:0009244">
    <property type="term" value="P:lipopolysaccharide core region biosynthetic process"/>
    <property type="evidence" value="ECO:0007669"/>
    <property type="project" value="TreeGrafter"/>
</dbReference>
<sequence length="408" mass="46340">MKKKPVPIESTNANSTAAKPIVVGNFRAPAATPTQQGSQGIRFDFNDGCRIALPEGDWQVRLSDALTNNTLYETQIKAGVVASSKKYYVPFEIQIRSGDTEVLRHRFDCSDQNVLIQFPVGTLGDLIAWFPYAVKFGEQHLCRLTCAMGAPVIALFKQLYPSITFVTPDEIQPDDYYATYNIGLYFDDEQNVRQPSDFRLVGLHRTAGYILGVDPDETPPHIDLPDDTRPIPEKYVCIAAQSTTQCKYWNNPSGWRELVQFLKDHGYRVICVDQKATHGTGMVWNHIPYGAEDQTGDRPLAERARWLKHAEFFVGLSSGLSWLAWAVRTPVVMISGFTHPTNEFQTPYRVINYHTCNSCWNDVRVMFDHKDFLWCPRHAGTPRQFECTRLITTEQVKNVIRRIPVFAA</sequence>
<dbReference type="InterPro" id="IPR051199">
    <property type="entry name" value="LPS_LOS_Heptosyltrfase"/>
</dbReference>
<dbReference type="Proteomes" id="UP000185151">
    <property type="component" value="Unassembled WGS sequence"/>
</dbReference>
<dbReference type="SUPFAM" id="SSF53756">
    <property type="entry name" value="UDP-Glycosyltransferase/glycogen phosphorylase"/>
    <property type="match status" value="1"/>
</dbReference>
<name>A0A1N6JIU2_9BURK</name>
<evidence type="ECO:0000256" key="1">
    <source>
        <dbReference type="ARBA" id="ARBA00022676"/>
    </source>
</evidence>
<gene>
    <name evidence="4" type="ORF">SAMN05444165_3225</name>
</gene>
<dbReference type="InterPro" id="IPR002201">
    <property type="entry name" value="Glyco_trans_9"/>
</dbReference>
<dbReference type="CDD" id="cd03789">
    <property type="entry name" value="GT9_LPS_heptosyltransferase"/>
    <property type="match status" value="1"/>
</dbReference>
<dbReference type="Pfam" id="PF21129">
    <property type="entry name" value="TibC_1st"/>
    <property type="match status" value="1"/>
</dbReference>
<proteinExistence type="predicted"/>
<organism evidence="4 5">
    <name type="scientific">Paraburkholderia phenazinium</name>
    <dbReference type="NCBI Taxonomy" id="60549"/>
    <lineage>
        <taxon>Bacteria</taxon>
        <taxon>Pseudomonadati</taxon>
        <taxon>Pseudomonadota</taxon>
        <taxon>Betaproteobacteria</taxon>
        <taxon>Burkholderiales</taxon>
        <taxon>Burkholderiaceae</taxon>
        <taxon>Paraburkholderia</taxon>
    </lineage>
</organism>
<evidence type="ECO:0000313" key="5">
    <source>
        <dbReference type="Proteomes" id="UP000185151"/>
    </source>
</evidence>
<feature type="domain" description="Autotransproter heptosyltransferase TibC/BAHTCr-like N-terminal" evidence="3">
    <location>
        <begin position="37"/>
        <end position="96"/>
    </location>
</feature>
<keyword evidence="1" id="KW-0328">Glycosyltransferase</keyword>
<dbReference type="RefSeq" id="WP_253190085.1">
    <property type="nucleotide sequence ID" value="NZ_FSRU01000001.1"/>
</dbReference>
<keyword evidence="2 4" id="KW-0808">Transferase</keyword>
<evidence type="ECO:0000256" key="2">
    <source>
        <dbReference type="ARBA" id="ARBA00022679"/>
    </source>
</evidence>
<keyword evidence="5" id="KW-1185">Reference proteome</keyword>
<protein>
    <submittedName>
        <fullName evidence="4">Autotransporter strand-loop-strand O-heptosyltransferase</fullName>
    </submittedName>
</protein>
<accession>A0A1N6JIU2</accession>
<dbReference type="Gene3D" id="3.40.50.2000">
    <property type="entry name" value="Glycogen Phosphorylase B"/>
    <property type="match status" value="1"/>
</dbReference>
<dbReference type="AlphaFoldDB" id="A0A1N6JIU2"/>
<reference evidence="4 5" key="1">
    <citation type="submission" date="2016-11" db="EMBL/GenBank/DDBJ databases">
        <authorList>
            <person name="Jaros S."/>
            <person name="Januszkiewicz K."/>
            <person name="Wedrychowicz H."/>
        </authorList>
    </citation>
    <scope>NUCLEOTIDE SEQUENCE [LARGE SCALE GENOMIC DNA]</scope>
    <source>
        <strain evidence="4 5">GAS95</strain>
    </source>
</reference>